<keyword evidence="11" id="KW-0067">ATP-binding</keyword>
<dbReference type="Pfam" id="PF00690">
    <property type="entry name" value="Cation_ATPase_N"/>
    <property type="match status" value="1"/>
</dbReference>
<evidence type="ECO:0000256" key="15">
    <source>
        <dbReference type="ARBA" id="ARBA00023136"/>
    </source>
</evidence>
<organism evidence="20 21">
    <name type="scientific">Piloderma croceum (strain F 1598)</name>
    <dbReference type="NCBI Taxonomy" id="765440"/>
    <lineage>
        <taxon>Eukaryota</taxon>
        <taxon>Fungi</taxon>
        <taxon>Dikarya</taxon>
        <taxon>Basidiomycota</taxon>
        <taxon>Agaricomycotina</taxon>
        <taxon>Agaricomycetes</taxon>
        <taxon>Agaricomycetidae</taxon>
        <taxon>Atheliales</taxon>
        <taxon>Atheliaceae</taxon>
        <taxon>Piloderma</taxon>
    </lineage>
</organism>
<dbReference type="InterPro" id="IPR006068">
    <property type="entry name" value="ATPase_P-typ_cation-transptr_C"/>
</dbReference>
<evidence type="ECO:0000256" key="14">
    <source>
        <dbReference type="ARBA" id="ARBA00022989"/>
    </source>
</evidence>
<dbReference type="InterPro" id="IPR001757">
    <property type="entry name" value="P_typ_ATPase"/>
</dbReference>
<feature type="domain" description="Cation-transporting P-type ATPase N-terminal" evidence="19">
    <location>
        <begin position="25"/>
        <end position="99"/>
    </location>
</feature>
<evidence type="ECO:0000256" key="2">
    <source>
        <dbReference type="ARBA" id="ARBA00004429"/>
    </source>
</evidence>
<dbReference type="STRING" id="765440.A0A0C3C3T2"/>
<reference evidence="20 21" key="1">
    <citation type="submission" date="2014-04" db="EMBL/GenBank/DDBJ databases">
        <authorList>
            <consortium name="DOE Joint Genome Institute"/>
            <person name="Kuo A."/>
            <person name="Tarkka M."/>
            <person name="Buscot F."/>
            <person name="Kohler A."/>
            <person name="Nagy L.G."/>
            <person name="Floudas D."/>
            <person name="Copeland A."/>
            <person name="Barry K.W."/>
            <person name="Cichocki N."/>
            <person name="Veneault-Fourrey C."/>
            <person name="LaButti K."/>
            <person name="Lindquist E.A."/>
            <person name="Lipzen A."/>
            <person name="Lundell T."/>
            <person name="Morin E."/>
            <person name="Murat C."/>
            <person name="Sun H."/>
            <person name="Tunlid A."/>
            <person name="Henrissat B."/>
            <person name="Grigoriev I.V."/>
            <person name="Hibbett D.S."/>
            <person name="Martin F."/>
            <person name="Nordberg H.P."/>
            <person name="Cantor M.N."/>
            <person name="Hua S.X."/>
        </authorList>
    </citation>
    <scope>NUCLEOTIDE SEQUENCE [LARGE SCALE GENOMIC DNA]</scope>
    <source>
        <strain evidence="20 21">F 1598</strain>
    </source>
</reference>
<dbReference type="SMART" id="SM00831">
    <property type="entry name" value="Cation_ATPase_N"/>
    <property type="match status" value="1"/>
</dbReference>
<dbReference type="EMBL" id="KN832988">
    <property type="protein sequence ID" value="KIM84272.1"/>
    <property type="molecule type" value="Genomic_DNA"/>
</dbReference>
<dbReference type="Pfam" id="PF13246">
    <property type="entry name" value="Cation_ATPase"/>
    <property type="match status" value="1"/>
</dbReference>
<keyword evidence="7" id="KW-0997">Cell inner membrane</keyword>
<evidence type="ECO:0000256" key="10">
    <source>
        <dbReference type="ARBA" id="ARBA00022741"/>
    </source>
</evidence>
<keyword evidence="14 18" id="KW-1133">Transmembrane helix</keyword>
<evidence type="ECO:0000256" key="7">
    <source>
        <dbReference type="ARBA" id="ARBA00022519"/>
    </source>
</evidence>
<dbReference type="SUPFAM" id="SSF81665">
    <property type="entry name" value="Calcium ATPase, transmembrane domain M"/>
    <property type="match status" value="1"/>
</dbReference>
<name>A0A0C3C3T2_PILCF</name>
<feature type="transmembrane region" description="Helical" evidence="18">
    <location>
        <begin position="73"/>
        <end position="95"/>
    </location>
</feature>
<evidence type="ECO:0000256" key="1">
    <source>
        <dbReference type="ARBA" id="ARBA00003954"/>
    </source>
</evidence>
<evidence type="ECO:0000313" key="20">
    <source>
        <dbReference type="EMBL" id="KIM84272.1"/>
    </source>
</evidence>
<feature type="transmembrane region" description="Helical" evidence="18">
    <location>
        <begin position="287"/>
        <end position="314"/>
    </location>
</feature>
<evidence type="ECO:0000256" key="9">
    <source>
        <dbReference type="ARBA" id="ARBA00022692"/>
    </source>
</evidence>
<evidence type="ECO:0000256" key="13">
    <source>
        <dbReference type="ARBA" id="ARBA00022967"/>
    </source>
</evidence>
<dbReference type="AlphaFoldDB" id="A0A0C3C3T2"/>
<dbReference type="SFLD" id="SFLDS00003">
    <property type="entry name" value="Haloacid_Dehalogenase"/>
    <property type="match status" value="1"/>
</dbReference>
<dbReference type="GO" id="GO:0005886">
    <property type="term" value="C:plasma membrane"/>
    <property type="evidence" value="ECO:0007669"/>
    <property type="project" value="UniProtKB-SubCell"/>
</dbReference>
<evidence type="ECO:0000256" key="6">
    <source>
        <dbReference type="ARBA" id="ARBA00022475"/>
    </source>
</evidence>
<accession>A0A0C3C3T2</accession>
<dbReference type="SFLD" id="SFLDG00002">
    <property type="entry name" value="C1.7:_P-type_atpase_like"/>
    <property type="match status" value="1"/>
</dbReference>
<feature type="transmembrane region" description="Helical" evidence="18">
    <location>
        <begin position="261"/>
        <end position="281"/>
    </location>
</feature>
<evidence type="ECO:0000256" key="11">
    <source>
        <dbReference type="ARBA" id="ARBA00022840"/>
    </source>
</evidence>
<keyword evidence="6" id="KW-1003">Cell membrane</keyword>
<feature type="transmembrane region" description="Helical" evidence="18">
    <location>
        <begin position="833"/>
        <end position="850"/>
    </location>
</feature>
<dbReference type="InParanoid" id="A0A0C3C3T2"/>
<dbReference type="InterPro" id="IPR023298">
    <property type="entry name" value="ATPase_P-typ_TM_dom_sf"/>
</dbReference>
<keyword evidence="10" id="KW-0547">Nucleotide-binding</keyword>
<dbReference type="NCBIfam" id="TIGR01494">
    <property type="entry name" value="ATPase_P-type"/>
    <property type="match status" value="2"/>
</dbReference>
<dbReference type="NCBIfam" id="TIGR01524">
    <property type="entry name" value="ATPase-IIIB_Mg"/>
    <property type="match status" value="1"/>
</dbReference>
<dbReference type="InterPro" id="IPR018303">
    <property type="entry name" value="ATPase_P-typ_P_site"/>
</dbReference>
<dbReference type="PRINTS" id="PR00119">
    <property type="entry name" value="CATATPASE"/>
</dbReference>
<dbReference type="SFLD" id="SFLDF00027">
    <property type="entry name" value="p-type_atpase"/>
    <property type="match status" value="1"/>
</dbReference>
<comment type="similarity">
    <text evidence="3">Belongs to the cation transport ATPase (P-type) (TC 3.A.3) family. Type IIIB subfamily.</text>
</comment>
<evidence type="ECO:0000256" key="3">
    <source>
        <dbReference type="ARBA" id="ARBA00008746"/>
    </source>
</evidence>
<dbReference type="InterPro" id="IPR006415">
    <property type="entry name" value="P-type_ATPase_IIIB"/>
</dbReference>
<proteinExistence type="inferred from homology"/>
<dbReference type="GO" id="GO:0005524">
    <property type="term" value="F:ATP binding"/>
    <property type="evidence" value="ECO:0007669"/>
    <property type="project" value="UniProtKB-KW"/>
</dbReference>
<dbReference type="InterPro" id="IPR023299">
    <property type="entry name" value="ATPase_P-typ_cyto_dom_N"/>
</dbReference>
<dbReference type="InterPro" id="IPR008250">
    <property type="entry name" value="ATPase_P-typ_transduc_dom_A_sf"/>
</dbReference>
<dbReference type="HOGENOM" id="CLU_002360_6_3_1"/>
<feature type="transmembrane region" description="Helical" evidence="18">
    <location>
        <begin position="795"/>
        <end position="813"/>
    </location>
</feature>
<dbReference type="Pfam" id="PF00122">
    <property type="entry name" value="E1-E2_ATPase"/>
    <property type="match status" value="1"/>
</dbReference>
<evidence type="ECO:0000256" key="18">
    <source>
        <dbReference type="SAM" id="Phobius"/>
    </source>
</evidence>
<evidence type="ECO:0000256" key="5">
    <source>
        <dbReference type="ARBA" id="ARBA00013555"/>
    </source>
</evidence>
<evidence type="ECO:0000256" key="8">
    <source>
        <dbReference type="ARBA" id="ARBA00022553"/>
    </source>
</evidence>
<evidence type="ECO:0000256" key="12">
    <source>
        <dbReference type="ARBA" id="ARBA00022842"/>
    </source>
</evidence>
<sequence>MVATKRNEESISDKRESVIRDKLARFARVPAEASFDLEPCSSPLGLTEEAAQSAFKKHGSNIFVTERAPKAIALLYAAVAHPFNFILTALAIVSIATGDKATFVVMMVMVLASTGLRFWQESKSFSQAAKLLNSVTHRVRLLRANKEIELDRKEIVPGDVLVLTSGDVFPGDSLTVTQASLTGELMPVEKKPRLVLASPEFQFDILDNDNICLAGTSVATGSGHAMVISTGSKTYMASIAKDLAKSRPLNAMQLGVRKVSYILLTFMLVMAPIVFIIQGAISKDWKGAIVFSIAVAVGITPEMLPMIVSSNLALSAVRVARKKVIVKRFDAIQNLGAVSVLCSDKTGTLTVDHVRVSASITGFGDQSNFPLRLAYLNSALQTGTRSLIDCAIVDLVQEEGFSKFSTEDSSGEDDVTLEEWDKVAEVPFDSTRRLLSVLVSRSRAAPDEKGLLITKGAVEEVLDHCTRVYDYSSSSSSPPAKLVEFNTQANTKLLTSDDQRQILETATRLNEDGLRLVAVAYKSAVAMSYMTVTRDDETDLVFVGFLGFLDPLKPDAADAIDRLSKLGVQVRILTGDSPAVAAKVARDLGILPSTSISLEHLAIQMEPQVDETNLMITGSQLAALSDNQAAFNDAIEKCLVFAKVSPRQKLQVVKGLRKSGRAVAFLGDGVNDALAIHEADVGISVDSGTAIAKEAADVILLEKNLEVIAHGILQGRITFMNTIKYIKMATSSNFGNVFSVLVASAWLPYQPMRPLQLLFQNLLYDFSQASIPWDNVDPEYLVAPKAWNAWSIARFMIFMGPTSSVFDICTFILNWFRYGIQDGNSPDVSRAQTNWFIESAMTQLFIIHFLRTDKIPFFQSRASFPVVATTTFVGGIAMAVPYVPVLNHALGMGTPVREFYGFLAAIVVAYALLVHIAKTIYRRTFKEWL</sequence>
<keyword evidence="21" id="KW-1185">Reference proteome</keyword>
<feature type="transmembrane region" description="Helical" evidence="18">
    <location>
        <begin position="862"/>
        <end position="880"/>
    </location>
</feature>
<protein>
    <recommendedName>
        <fullName evidence="5">Magnesium-transporting ATPase, P-type 1</fullName>
        <ecNumber evidence="4">7.2.2.14</ecNumber>
    </recommendedName>
    <alternativeName>
        <fullName evidence="16">Mg(2+) transport ATPase, P-type 1</fullName>
    </alternativeName>
</protein>
<dbReference type="SUPFAM" id="SSF81653">
    <property type="entry name" value="Calcium ATPase, transduction domain A"/>
    <property type="match status" value="1"/>
</dbReference>
<dbReference type="PROSITE" id="PS00154">
    <property type="entry name" value="ATPASE_E1_E2"/>
    <property type="match status" value="1"/>
</dbReference>
<dbReference type="InterPro" id="IPR059000">
    <property type="entry name" value="ATPase_P-type_domA"/>
</dbReference>
<evidence type="ECO:0000256" key="4">
    <source>
        <dbReference type="ARBA" id="ARBA00012786"/>
    </source>
</evidence>
<evidence type="ECO:0000259" key="19">
    <source>
        <dbReference type="SMART" id="SM00831"/>
    </source>
</evidence>
<dbReference type="Gene3D" id="1.20.1110.10">
    <property type="entry name" value="Calcium-transporting ATPase, transmembrane domain"/>
    <property type="match status" value="1"/>
</dbReference>
<gene>
    <name evidence="20" type="ORF">PILCRDRAFT_96904</name>
</gene>
<dbReference type="Gene3D" id="2.70.150.10">
    <property type="entry name" value="Calcium-transporting ATPase, cytoplasmic transduction domain A"/>
    <property type="match status" value="1"/>
</dbReference>
<keyword evidence="13" id="KW-1278">Translocase</keyword>
<keyword evidence="15 18" id="KW-0472">Membrane</keyword>
<dbReference type="OrthoDB" id="158672at2759"/>
<dbReference type="SUPFAM" id="SSF56784">
    <property type="entry name" value="HAD-like"/>
    <property type="match status" value="1"/>
</dbReference>
<feature type="transmembrane region" description="Helical" evidence="18">
    <location>
        <begin position="900"/>
        <end position="921"/>
    </location>
</feature>
<comment type="catalytic activity">
    <reaction evidence="17">
        <text>Mg(2+)(out) + ATP + H2O = Mg(2+)(in) + ADP + phosphate + H(+)</text>
        <dbReference type="Rhea" id="RHEA:10260"/>
        <dbReference type="ChEBI" id="CHEBI:15377"/>
        <dbReference type="ChEBI" id="CHEBI:15378"/>
        <dbReference type="ChEBI" id="CHEBI:18420"/>
        <dbReference type="ChEBI" id="CHEBI:30616"/>
        <dbReference type="ChEBI" id="CHEBI:43474"/>
        <dbReference type="ChEBI" id="CHEBI:456216"/>
        <dbReference type="EC" id="7.2.2.14"/>
    </reaction>
</comment>
<dbReference type="InterPro" id="IPR036412">
    <property type="entry name" value="HAD-like_sf"/>
</dbReference>
<keyword evidence="9 18" id="KW-0812">Transmembrane</keyword>
<dbReference type="EC" id="7.2.2.14" evidence="4"/>
<feature type="transmembrane region" description="Helical" evidence="18">
    <location>
        <begin position="101"/>
        <end position="119"/>
    </location>
</feature>
<comment type="subcellular location">
    <subcellularLocation>
        <location evidence="2">Cell inner membrane</location>
        <topology evidence="2">Multi-pass membrane protein</topology>
    </subcellularLocation>
</comment>
<keyword evidence="12" id="KW-0460">Magnesium</keyword>
<dbReference type="GO" id="GO:0016887">
    <property type="term" value="F:ATP hydrolysis activity"/>
    <property type="evidence" value="ECO:0007669"/>
    <property type="project" value="InterPro"/>
</dbReference>
<dbReference type="GO" id="GO:0015444">
    <property type="term" value="F:P-type magnesium transporter activity"/>
    <property type="evidence" value="ECO:0007669"/>
    <property type="project" value="UniProtKB-EC"/>
</dbReference>
<evidence type="ECO:0000256" key="16">
    <source>
        <dbReference type="ARBA" id="ARBA00029806"/>
    </source>
</evidence>
<dbReference type="InterPro" id="IPR044492">
    <property type="entry name" value="P_typ_ATPase_HD_dom"/>
</dbReference>
<dbReference type="Gene3D" id="3.40.1110.10">
    <property type="entry name" value="Calcium-transporting ATPase, cytoplasmic domain N"/>
    <property type="match status" value="1"/>
</dbReference>
<dbReference type="Proteomes" id="UP000054166">
    <property type="component" value="Unassembled WGS sequence"/>
</dbReference>
<dbReference type="InterPro" id="IPR004014">
    <property type="entry name" value="ATPase_P-typ_cation-transptr_N"/>
</dbReference>
<dbReference type="InterPro" id="IPR023214">
    <property type="entry name" value="HAD_sf"/>
</dbReference>
<comment type="function">
    <text evidence="1">Mediates magnesium influx to the cytosol.</text>
</comment>
<evidence type="ECO:0000256" key="17">
    <source>
        <dbReference type="ARBA" id="ARBA00047295"/>
    </source>
</evidence>
<reference evidence="21" key="2">
    <citation type="submission" date="2015-01" db="EMBL/GenBank/DDBJ databases">
        <title>Evolutionary Origins and Diversification of the Mycorrhizal Mutualists.</title>
        <authorList>
            <consortium name="DOE Joint Genome Institute"/>
            <consortium name="Mycorrhizal Genomics Consortium"/>
            <person name="Kohler A."/>
            <person name="Kuo A."/>
            <person name="Nagy L.G."/>
            <person name="Floudas D."/>
            <person name="Copeland A."/>
            <person name="Barry K.W."/>
            <person name="Cichocki N."/>
            <person name="Veneault-Fourrey C."/>
            <person name="LaButti K."/>
            <person name="Lindquist E.A."/>
            <person name="Lipzen A."/>
            <person name="Lundell T."/>
            <person name="Morin E."/>
            <person name="Murat C."/>
            <person name="Riley R."/>
            <person name="Ohm R."/>
            <person name="Sun H."/>
            <person name="Tunlid A."/>
            <person name="Henrissat B."/>
            <person name="Grigoriev I.V."/>
            <person name="Hibbett D.S."/>
            <person name="Martin F."/>
        </authorList>
    </citation>
    <scope>NUCLEOTIDE SEQUENCE [LARGE SCALE GENOMIC DNA]</scope>
    <source>
        <strain evidence="21">F 1598</strain>
    </source>
</reference>
<dbReference type="Gene3D" id="3.40.50.1000">
    <property type="entry name" value="HAD superfamily/HAD-like"/>
    <property type="match status" value="1"/>
</dbReference>
<evidence type="ECO:0000313" key="21">
    <source>
        <dbReference type="Proteomes" id="UP000054166"/>
    </source>
</evidence>
<keyword evidence="8" id="KW-0597">Phosphoprotein</keyword>
<dbReference type="PANTHER" id="PTHR42861">
    <property type="entry name" value="CALCIUM-TRANSPORTING ATPASE"/>
    <property type="match status" value="1"/>
</dbReference>
<dbReference type="Pfam" id="PF00689">
    <property type="entry name" value="Cation_ATPase_C"/>
    <property type="match status" value="1"/>
</dbReference>